<feature type="transmembrane region" description="Helical" evidence="1">
    <location>
        <begin position="117"/>
        <end position="135"/>
    </location>
</feature>
<dbReference type="RefSeq" id="WP_196992219.1">
    <property type="nucleotide sequence ID" value="NZ_JADWYR010000002.1"/>
</dbReference>
<keyword evidence="1" id="KW-1133">Transmembrane helix</keyword>
<feature type="transmembrane region" description="Helical" evidence="1">
    <location>
        <begin position="31"/>
        <end position="50"/>
    </location>
</feature>
<feature type="transmembrane region" description="Helical" evidence="1">
    <location>
        <begin position="5"/>
        <end position="25"/>
    </location>
</feature>
<name>A0A931MCM4_9BACT</name>
<accession>A0A931MCM4</accession>
<feature type="domain" description="EamA" evidence="2">
    <location>
        <begin position="142"/>
        <end position="279"/>
    </location>
</feature>
<feature type="transmembrane region" description="Helical" evidence="1">
    <location>
        <begin position="89"/>
        <end position="110"/>
    </location>
</feature>
<dbReference type="Proteomes" id="UP000628448">
    <property type="component" value="Unassembled WGS sequence"/>
</dbReference>
<dbReference type="PANTHER" id="PTHR22911">
    <property type="entry name" value="ACYL-MALONYL CONDENSING ENZYME-RELATED"/>
    <property type="match status" value="1"/>
</dbReference>
<dbReference type="PANTHER" id="PTHR22911:SF79">
    <property type="entry name" value="MOBA-LIKE NTP TRANSFERASE DOMAIN-CONTAINING PROTEIN"/>
    <property type="match status" value="1"/>
</dbReference>
<feature type="domain" description="EamA" evidence="2">
    <location>
        <begin position="8"/>
        <end position="133"/>
    </location>
</feature>
<proteinExistence type="predicted"/>
<feature type="transmembrane region" description="Helical" evidence="1">
    <location>
        <begin position="262"/>
        <end position="279"/>
    </location>
</feature>
<feature type="transmembrane region" description="Helical" evidence="1">
    <location>
        <begin position="62"/>
        <end position="83"/>
    </location>
</feature>
<keyword evidence="1" id="KW-0472">Membrane</keyword>
<dbReference type="SUPFAM" id="SSF103481">
    <property type="entry name" value="Multidrug resistance efflux transporter EmrE"/>
    <property type="match status" value="2"/>
</dbReference>
<dbReference type="GO" id="GO:0016020">
    <property type="term" value="C:membrane"/>
    <property type="evidence" value="ECO:0007669"/>
    <property type="project" value="InterPro"/>
</dbReference>
<comment type="caution">
    <text evidence="3">The sequence shown here is derived from an EMBL/GenBank/DDBJ whole genome shotgun (WGS) entry which is preliminary data.</text>
</comment>
<dbReference type="AlphaFoldDB" id="A0A931MCM4"/>
<dbReference type="InterPro" id="IPR037185">
    <property type="entry name" value="EmrE-like"/>
</dbReference>
<gene>
    <name evidence="3" type="ORF">I5907_18170</name>
</gene>
<organism evidence="3 4">
    <name type="scientific">Panacibacter microcysteis</name>
    <dbReference type="NCBI Taxonomy" id="2793269"/>
    <lineage>
        <taxon>Bacteria</taxon>
        <taxon>Pseudomonadati</taxon>
        <taxon>Bacteroidota</taxon>
        <taxon>Chitinophagia</taxon>
        <taxon>Chitinophagales</taxon>
        <taxon>Chitinophagaceae</taxon>
        <taxon>Panacibacter</taxon>
    </lineage>
</organism>
<keyword evidence="4" id="KW-1185">Reference proteome</keyword>
<evidence type="ECO:0000313" key="4">
    <source>
        <dbReference type="Proteomes" id="UP000628448"/>
    </source>
</evidence>
<dbReference type="Pfam" id="PF00892">
    <property type="entry name" value="EamA"/>
    <property type="match status" value="2"/>
</dbReference>
<protein>
    <submittedName>
        <fullName evidence="3">EamA family transporter</fullName>
    </submittedName>
</protein>
<feature type="transmembrane region" description="Helical" evidence="1">
    <location>
        <begin position="172"/>
        <end position="195"/>
    </location>
</feature>
<reference evidence="3" key="1">
    <citation type="submission" date="2020-11" db="EMBL/GenBank/DDBJ databases">
        <title>Bacterial whole genome sequence for Panacibacter sp. DH6.</title>
        <authorList>
            <person name="Le V."/>
            <person name="Ko S."/>
            <person name="Ahn C.-Y."/>
            <person name="Oh H.-M."/>
        </authorList>
    </citation>
    <scope>NUCLEOTIDE SEQUENCE</scope>
    <source>
        <strain evidence="3">DH6</strain>
    </source>
</reference>
<evidence type="ECO:0000313" key="3">
    <source>
        <dbReference type="EMBL" id="MBG9378170.1"/>
    </source>
</evidence>
<sequence length="294" mass="33179">MKPALIRLHIAVFLWGFTGILGRLISLNEGWLVWWRMLIAAFALWILFFFSRQIQKVSLRDFVKIASIGTILSLHWLLFYGSIKYSNVSIALTCLATTGLLSAVIEPLFFRKRINPTEIILGSFALAGIVIIYFSNLQFSVGIYVGLLSSLATVIVSVLNKKIVSGYTPQAITLYQLSGGFIGLTLLMPFYNILLHSSIQYPTSIDWIWLIVLAIFCTVLTFLLYIRALKQLSAFTINLTLTLEPIYGIILAFAVFHENKYLSDYFYIGFALILVAVLLQMRRLIKQTGAGEKQ</sequence>
<evidence type="ECO:0000256" key="1">
    <source>
        <dbReference type="SAM" id="Phobius"/>
    </source>
</evidence>
<evidence type="ECO:0000259" key="2">
    <source>
        <dbReference type="Pfam" id="PF00892"/>
    </source>
</evidence>
<dbReference type="EMBL" id="JADWYR010000002">
    <property type="protein sequence ID" value="MBG9378170.1"/>
    <property type="molecule type" value="Genomic_DNA"/>
</dbReference>
<feature type="transmembrane region" description="Helical" evidence="1">
    <location>
        <begin position="207"/>
        <end position="226"/>
    </location>
</feature>
<feature type="transmembrane region" description="Helical" evidence="1">
    <location>
        <begin position="141"/>
        <end position="160"/>
    </location>
</feature>
<feature type="transmembrane region" description="Helical" evidence="1">
    <location>
        <begin position="233"/>
        <end position="256"/>
    </location>
</feature>
<dbReference type="InterPro" id="IPR000620">
    <property type="entry name" value="EamA_dom"/>
</dbReference>
<keyword evidence="1" id="KW-0812">Transmembrane</keyword>